<organism evidence="3">
    <name type="scientific">Psilocybe cubensis</name>
    <name type="common">Psychedelic mushroom</name>
    <name type="synonym">Stropharia cubensis</name>
    <dbReference type="NCBI Taxonomy" id="181762"/>
    <lineage>
        <taxon>Eukaryota</taxon>
        <taxon>Fungi</taxon>
        <taxon>Dikarya</taxon>
        <taxon>Basidiomycota</taxon>
        <taxon>Agaricomycotina</taxon>
        <taxon>Agaricomycetes</taxon>
        <taxon>Agaricomycetidae</taxon>
        <taxon>Agaricales</taxon>
        <taxon>Agaricineae</taxon>
        <taxon>Strophariaceae</taxon>
        <taxon>Psilocybe</taxon>
    </lineage>
</organism>
<feature type="region of interest" description="Disordered" evidence="1">
    <location>
        <begin position="440"/>
        <end position="476"/>
    </location>
</feature>
<dbReference type="PROSITE" id="PS51782">
    <property type="entry name" value="LYSM"/>
    <property type="match status" value="1"/>
</dbReference>
<dbReference type="PANTHER" id="PTHR20932:SF8">
    <property type="entry name" value="LD22649P"/>
    <property type="match status" value="1"/>
</dbReference>
<evidence type="ECO:0000313" key="3">
    <source>
        <dbReference type="EMBL" id="KAG5172494.1"/>
    </source>
</evidence>
<feature type="compositionally biased region" description="Polar residues" evidence="1">
    <location>
        <begin position="228"/>
        <end position="242"/>
    </location>
</feature>
<dbReference type="SMART" id="SM00257">
    <property type="entry name" value="LysM"/>
    <property type="match status" value="1"/>
</dbReference>
<feature type="region of interest" description="Disordered" evidence="1">
    <location>
        <begin position="1"/>
        <end position="28"/>
    </location>
</feature>
<dbReference type="CDD" id="cd00118">
    <property type="entry name" value="LysM"/>
    <property type="match status" value="1"/>
</dbReference>
<dbReference type="AlphaFoldDB" id="A0A8H7Y737"/>
<dbReference type="PANTHER" id="PTHR20932">
    <property type="entry name" value="LYSM AND PUTATIVE PEPTIDOGLYCAN-BINDING DOMAIN-CONTAINING PROTEIN"/>
    <property type="match status" value="1"/>
</dbReference>
<dbReference type="EMBL" id="JAFIQS010000002">
    <property type="protein sequence ID" value="KAG5172494.1"/>
    <property type="molecule type" value="Genomic_DNA"/>
</dbReference>
<protein>
    <recommendedName>
        <fullName evidence="2">LysM domain-containing protein</fullName>
    </recommendedName>
</protein>
<feature type="region of interest" description="Disordered" evidence="1">
    <location>
        <begin position="210"/>
        <end position="304"/>
    </location>
</feature>
<evidence type="ECO:0000256" key="1">
    <source>
        <dbReference type="SAM" id="MobiDB-lite"/>
    </source>
</evidence>
<dbReference type="Gene3D" id="3.10.350.10">
    <property type="entry name" value="LysM domain"/>
    <property type="match status" value="1"/>
</dbReference>
<dbReference type="InterPro" id="IPR045030">
    <property type="entry name" value="LYSM1-4"/>
</dbReference>
<dbReference type="SUPFAM" id="SSF54106">
    <property type="entry name" value="LysM domain"/>
    <property type="match status" value="1"/>
</dbReference>
<dbReference type="InterPro" id="IPR018392">
    <property type="entry name" value="LysM"/>
</dbReference>
<gene>
    <name evidence="3" type="ORF">JR316_001995</name>
</gene>
<reference evidence="3" key="1">
    <citation type="submission" date="2021-02" db="EMBL/GenBank/DDBJ databases">
        <title>Psilocybe cubensis genome.</title>
        <authorList>
            <person name="Mckernan K.J."/>
            <person name="Crawford S."/>
            <person name="Trippe A."/>
            <person name="Kane L.T."/>
            <person name="Mclaughlin S."/>
        </authorList>
    </citation>
    <scope>NUCLEOTIDE SEQUENCE [LARGE SCALE GENOMIC DNA]</scope>
    <source>
        <strain evidence="3">MGC-MH-2018</strain>
    </source>
</reference>
<accession>A0A8H7Y737</accession>
<feature type="compositionally biased region" description="Low complexity" evidence="1">
    <location>
        <begin position="243"/>
        <end position="252"/>
    </location>
</feature>
<dbReference type="OrthoDB" id="2107166at2759"/>
<dbReference type="InterPro" id="IPR036779">
    <property type="entry name" value="LysM_dom_sf"/>
</dbReference>
<feature type="compositionally biased region" description="Basic and acidic residues" evidence="1">
    <location>
        <begin position="270"/>
        <end position="279"/>
    </location>
</feature>
<proteinExistence type="predicted"/>
<evidence type="ECO:0000259" key="2">
    <source>
        <dbReference type="PROSITE" id="PS51782"/>
    </source>
</evidence>
<name>A0A8H7Y737_PSICU</name>
<comment type="caution">
    <text evidence="3">The sequence shown here is derived from an EMBL/GenBank/DDBJ whole genome shotgun (WGS) entry which is preliminary data.</text>
</comment>
<feature type="compositionally biased region" description="Polar residues" evidence="1">
    <location>
        <begin position="287"/>
        <end position="304"/>
    </location>
</feature>
<dbReference type="Pfam" id="PF01476">
    <property type="entry name" value="LysM"/>
    <property type="match status" value="1"/>
</dbReference>
<feature type="domain" description="LysM" evidence="2">
    <location>
        <begin position="148"/>
        <end position="192"/>
    </location>
</feature>
<sequence length="476" mass="52274">MSYDKSDDLAYNPFAHEDDHRPPSASSSIQGYYSSAFFPKVSPSKPTLRRRKSLADKSFKLEQHPRNHARIPTEIQITPPYSAGLHPLKSALAATNNGSILHDLDVTRPYLSRIVNEGNLVDAPLLVDGTVADKIPPSQVSDLEKDVIVHQVSSKDSLAGVSLKYGISLPNLRRANQLWTSDSIHLRDVLYIPIDQASRAREYVPEPKLISLTPDTQDSPNDPFDDASTASSPFKTEPTNSLPSSSPVSVRRIPAKQLTYFPPSSSKATRLKENEDRDATSVYLHSPGNSKTSPGPNRYSPTPANNSLASILTALPIAASTRDEIITRLSFDSASSSFSDRSRFESDEEIGHELGNVSRQNSTQSYHANTTDNLDELDEVAMPTPKASQQPHRILPARSQTMSTTSSSLPKASYIHPTSSTAIPPRFYISHIHEASIRTSQLEPSPAMELPNFRSNTVGRSVGRVYQNHSEDEPVS</sequence>